<keyword evidence="4" id="KW-1185">Reference proteome</keyword>
<evidence type="ECO:0000256" key="1">
    <source>
        <dbReference type="SAM" id="Coils"/>
    </source>
</evidence>
<protein>
    <submittedName>
        <fullName evidence="3">DUF4913 domain-containing protein</fullName>
    </submittedName>
</protein>
<reference evidence="3 4" key="1">
    <citation type="submission" date="2020-04" db="EMBL/GenBank/DDBJ databases">
        <title>MicrobeNet Type strains.</title>
        <authorList>
            <person name="Nicholson A.C."/>
        </authorList>
    </citation>
    <scope>NUCLEOTIDE SEQUENCE [LARGE SCALE GENOMIC DNA]</scope>
    <source>
        <strain evidence="3 4">ATCC BAA-788</strain>
    </source>
</reference>
<proteinExistence type="predicted"/>
<evidence type="ECO:0000313" key="3">
    <source>
        <dbReference type="EMBL" id="NKY24343.1"/>
    </source>
</evidence>
<feature type="region of interest" description="Disordered" evidence="2">
    <location>
        <begin position="1"/>
        <end position="28"/>
    </location>
</feature>
<dbReference type="Pfam" id="PF16259">
    <property type="entry name" value="DUF4913"/>
    <property type="match status" value="1"/>
</dbReference>
<organism evidence="3 4">
    <name type="scientific">Cellulomonas denverensis</name>
    <dbReference type="NCBI Taxonomy" id="264297"/>
    <lineage>
        <taxon>Bacteria</taxon>
        <taxon>Bacillati</taxon>
        <taxon>Actinomycetota</taxon>
        <taxon>Actinomycetes</taxon>
        <taxon>Micrococcales</taxon>
        <taxon>Cellulomonadaceae</taxon>
        <taxon>Cellulomonas</taxon>
    </lineage>
</organism>
<feature type="coiled-coil region" evidence="1">
    <location>
        <begin position="33"/>
        <end position="88"/>
    </location>
</feature>
<dbReference type="InterPro" id="IPR032584">
    <property type="entry name" value="DUF4913"/>
</dbReference>
<evidence type="ECO:0000313" key="4">
    <source>
        <dbReference type="Proteomes" id="UP000581206"/>
    </source>
</evidence>
<feature type="compositionally biased region" description="Basic and acidic residues" evidence="2">
    <location>
        <begin position="10"/>
        <end position="28"/>
    </location>
</feature>
<feature type="region of interest" description="Disordered" evidence="2">
    <location>
        <begin position="184"/>
        <end position="212"/>
    </location>
</feature>
<evidence type="ECO:0000256" key="2">
    <source>
        <dbReference type="SAM" id="MobiDB-lite"/>
    </source>
</evidence>
<dbReference type="Proteomes" id="UP000581206">
    <property type="component" value="Unassembled WGS sequence"/>
</dbReference>
<comment type="caution">
    <text evidence="3">The sequence shown here is derived from an EMBL/GenBank/DDBJ whole genome shotgun (WGS) entry which is preliminary data.</text>
</comment>
<sequence>MEDAAGALDLARRRQEEHEAGRVAGERARDARSAQIAEAVRRAERKLQLTEEAIEDRQAECHVARVALERARGALERKKAEVLKAQAAALEIAPPIQEPELVYGSVIQFVEEYLLPLYRRKTATWCPQWWKHPEVTVRLQALWLSWEQLRQDPALGLSVWLRDHLDHHMPIVLASDGPLKGCKPGEHRGERELLTFDPPPAGLYPDERAGAQ</sequence>
<dbReference type="EMBL" id="JAAXOX010000014">
    <property type="protein sequence ID" value="NKY24343.1"/>
    <property type="molecule type" value="Genomic_DNA"/>
</dbReference>
<keyword evidence="1" id="KW-0175">Coiled coil</keyword>
<dbReference type="AlphaFoldDB" id="A0A7X6KY95"/>
<feature type="compositionally biased region" description="Basic and acidic residues" evidence="2">
    <location>
        <begin position="184"/>
        <end position="194"/>
    </location>
</feature>
<accession>A0A7X6KY95</accession>
<gene>
    <name evidence="3" type="ORF">HGA03_16875</name>
</gene>
<name>A0A7X6KY95_9CELL</name>